<keyword evidence="1" id="KW-0059">Arsenical resistance</keyword>
<reference evidence="4" key="1">
    <citation type="journal article" date="2014" name="Int. J. Syst. Evol. Microbiol.">
        <title>Complete genome sequence of Corynebacterium casei LMG S-19264T (=DSM 44701T), isolated from a smear-ripened cheese.</title>
        <authorList>
            <consortium name="US DOE Joint Genome Institute (JGI-PGF)"/>
            <person name="Walter F."/>
            <person name="Albersmeier A."/>
            <person name="Kalinowski J."/>
            <person name="Ruckert C."/>
        </authorList>
    </citation>
    <scope>NUCLEOTIDE SEQUENCE</scope>
    <source>
        <strain evidence="4">JCM 14265</strain>
    </source>
</reference>
<feature type="domain" description="Phosphotyrosine protein phosphatase I" evidence="3">
    <location>
        <begin position="30"/>
        <end position="158"/>
    </location>
</feature>
<dbReference type="AlphaFoldDB" id="A0AAV3SPS9"/>
<evidence type="ECO:0000313" key="7">
    <source>
        <dbReference type="Proteomes" id="UP001567571"/>
    </source>
</evidence>
<name>A0AAV3SPS9_9EURY</name>
<dbReference type="Pfam" id="PF01451">
    <property type="entry name" value="LMWPc"/>
    <property type="match status" value="1"/>
</dbReference>
<protein>
    <submittedName>
        <fullName evidence="5">ArsC family transcriptional regulator</fullName>
    </submittedName>
    <submittedName>
        <fullName evidence="4">Low molecular weight phosphatase family protein</fullName>
    </submittedName>
</protein>
<dbReference type="PANTHER" id="PTHR43428">
    <property type="entry name" value="ARSENATE REDUCTASE"/>
    <property type="match status" value="1"/>
</dbReference>
<sequence length="166" mass="18132">MTTPTDATDAGNDPADATDETDDEPADETTILTFMCVRNAGRSQMATAFAERERDRRGLGDRVEIRTGGTAPADEVHSVVVEALAEVGLDVNDRTPREISDESLAESDFVATMGCSTLELDGVDTDDWALDDPGERPVEEVRPIRDEIERRVIAVFDERFGERDGA</sequence>
<organism evidence="4 6">
    <name type="scientific">Halorubrum ejinorense</name>
    <dbReference type="NCBI Taxonomy" id="425309"/>
    <lineage>
        <taxon>Archaea</taxon>
        <taxon>Methanobacteriati</taxon>
        <taxon>Methanobacteriota</taxon>
        <taxon>Stenosarchaea group</taxon>
        <taxon>Halobacteria</taxon>
        <taxon>Halobacteriales</taxon>
        <taxon>Haloferacaceae</taxon>
        <taxon>Halorubrum</taxon>
    </lineage>
</organism>
<feature type="region of interest" description="Disordered" evidence="2">
    <location>
        <begin position="1"/>
        <end position="28"/>
    </location>
</feature>
<evidence type="ECO:0000256" key="1">
    <source>
        <dbReference type="ARBA" id="ARBA00022849"/>
    </source>
</evidence>
<comment type="caution">
    <text evidence="4">The sequence shown here is derived from an EMBL/GenBank/DDBJ whole genome shotgun (WGS) entry which is preliminary data.</text>
</comment>
<dbReference type="InterPro" id="IPR023485">
    <property type="entry name" value="Ptyr_pPase"/>
</dbReference>
<proteinExistence type="predicted"/>
<dbReference type="Proteomes" id="UP001501425">
    <property type="component" value="Unassembled WGS sequence"/>
</dbReference>
<keyword evidence="7" id="KW-1185">Reference proteome</keyword>
<dbReference type="InterPro" id="IPR036196">
    <property type="entry name" value="Ptyr_pPase_sf"/>
</dbReference>
<dbReference type="PANTHER" id="PTHR43428:SF1">
    <property type="entry name" value="ARSENATE REDUCTASE"/>
    <property type="match status" value="1"/>
</dbReference>
<dbReference type="EMBL" id="BAAADQ010000003">
    <property type="protein sequence ID" value="GAA0536169.1"/>
    <property type="molecule type" value="Genomic_DNA"/>
</dbReference>
<dbReference type="GO" id="GO:0046685">
    <property type="term" value="P:response to arsenic-containing substance"/>
    <property type="evidence" value="ECO:0007669"/>
    <property type="project" value="UniProtKB-KW"/>
</dbReference>
<feature type="compositionally biased region" description="Acidic residues" evidence="2">
    <location>
        <begin position="16"/>
        <end position="27"/>
    </location>
</feature>
<dbReference type="Gene3D" id="3.40.50.2300">
    <property type="match status" value="1"/>
</dbReference>
<gene>
    <name evidence="5" type="ORF">ABNG02_11700</name>
    <name evidence="4" type="ORF">GCM10008994_09030</name>
</gene>
<evidence type="ECO:0000313" key="4">
    <source>
        <dbReference type="EMBL" id="GAA0536169.1"/>
    </source>
</evidence>
<dbReference type="Proteomes" id="UP001567571">
    <property type="component" value="Unassembled WGS sequence"/>
</dbReference>
<evidence type="ECO:0000259" key="3">
    <source>
        <dbReference type="SMART" id="SM00226"/>
    </source>
</evidence>
<reference evidence="4" key="2">
    <citation type="submission" date="2023-12" db="EMBL/GenBank/DDBJ databases">
        <authorList>
            <person name="Sun Q."/>
            <person name="Inoue M."/>
        </authorList>
    </citation>
    <scope>NUCLEOTIDE SEQUENCE</scope>
    <source>
        <strain evidence="4">JCM 14265</strain>
    </source>
</reference>
<dbReference type="RefSeq" id="WP_343777039.1">
    <property type="nucleotide sequence ID" value="NZ_BAAADQ010000003.1"/>
</dbReference>
<reference evidence="5 7" key="3">
    <citation type="submission" date="2024-06" db="EMBL/GenBank/DDBJ databases">
        <title>Halorubrum miltondacostae sp. nov., a potential PHA producer isolated from an inland solar saltern in Rio Maior, Portugal.</title>
        <authorList>
            <person name="Albuquerque L."/>
            <person name="Viver T."/>
            <person name="Barroso C."/>
            <person name="Claudino R."/>
            <person name="Galvan M."/>
            <person name="Simoes G."/>
            <person name="Lobo Da Cunha A."/>
            <person name="Egas C."/>
        </authorList>
    </citation>
    <scope>NUCLEOTIDE SEQUENCE [LARGE SCALE GENOMIC DNA]</scope>
    <source>
        <strain evidence="5 7">DSM 18646</strain>
    </source>
</reference>
<accession>A0AAV3SPS9</accession>
<evidence type="ECO:0000313" key="5">
    <source>
        <dbReference type="EMBL" id="MEZ3167984.1"/>
    </source>
</evidence>
<dbReference type="SMART" id="SM00226">
    <property type="entry name" value="LMWPc"/>
    <property type="match status" value="1"/>
</dbReference>
<dbReference type="EMBL" id="JBEDNW010000006">
    <property type="protein sequence ID" value="MEZ3167984.1"/>
    <property type="molecule type" value="Genomic_DNA"/>
</dbReference>
<evidence type="ECO:0000313" key="6">
    <source>
        <dbReference type="Proteomes" id="UP001501425"/>
    </source>
</evidence>
<evidence type="ECO:0000256" key="2">
    <source>
        <dbReference type="SAM" id="MobiDB-lite"/>
    </source>
</evidence>
<dbReference type="SUPFAM" id="SSF52788">
    <property type="entry name" value="Phosphotyrosine protein phosphatases I"/>
    <property type="match status" value="1"/>
</dbReference>